<feature type="transmembrane region" description="Helical" evidence="1">
    <location>
        <begin position="54"/>
        <end position="74"/>
    </location>
</feature>
<keyword evidence="1" id="KW-0472">Membrane</keyword>
<keyword evidence="3" id="KW-1185">Reference proteome</keyword>
<dbReference type="Proteomes" id="UP000215027">
    <property type="component" value="Chromosome II"/>
</dbReference>
<dbReference type="EMBL" id="LN890656">
    <property type="protein sequence ID" value="CUS05938.1"/>
    <property type="molecule type" value="Genomic_DNA"/>
</dbReference>
<evidence type="ECO:0000313" key="3">
    <source>
        <dbReference type="Proteomes" id="UP000215027"/>
    </source>
</evidence>
<feature type="transmembrane region" description="Helical" evidence="1">
    <location>
        <begin position="20"/>
        <end position="42"/>
    </location>
</feature>
<dbReference type="AlphaFoldDB" id="A0A160T919"/>
<dbReference type="KEGG" id="pbf:CFX0092_B0404"/>
<keyword evidence="1" id="KW-0812">Transmembrane</keyword>
<accession>A0A160T919</accession>
<gene>
    <name evidence="2" type="ORF">CFX0092_B0404</name>
</gene>
<protein>
    <submittedName>
        <fullName evidence="2">Uncharacterized protein</fullName>
    </submittedName>
</protein>
<proteinExistence type="predicted"/>
<name>A0A160T919_9CHLR</name>
<keyword evidence="1" id="KW-1133">Transmembrane helix</keyword>
<dbReference type="RefSeq" id="WP_095045282.1">
    <property type="nucleotide sequence ID" value="NZ_LN890656.1"/>
</dbReference>
<reference evidence="2" key="1">
    <citation type="submission" date="2016-01" db="EMBL/GenBank/DDBJ databases">
        <authorList>
            <person name="Mcilroy J.S."/>
            <person name="Karst M S."/>
            <person name="Albertsen M."/>
        </authorList>
    </citation>
    <scope>NUCLEOTIDE SEQUENCE</scope>
    <source>
        <strain evidence="2">Cfx-K</strain>
    </source>
</reference>
<evidence type="ECO:0000313" key="2">
    <source>
        <dbReference type="EMBL" id="CUS05938.1"/>
    </source>
</evidence>
<evidence type="ECO:0000256" key="1">
    <source>
        <dbReference type="SAM" id="Phobius"/>
    </source>
</evidence>
<sequence>MFASTPNPIVLHADQEHSGIRMAIFLSLFAALLIAFLLARWLLLLFAPPAIQDYTIFLACVGAVPLALLSIWVLEKGLKRVWHSGLSLVLDGRGLAVHDRRDGAVVDPTAPPAFLWAANMGQLNWYFRLSGYPRGGRERRAPAKWLCLATELQQDDVRLSIFTFMSPAAAKPWTDDPRQGYHIINPTELYDRSARSRIGPPTRPNIPHRLLQTKDARYWLAERRRWEFGIELTPDDFATLLRSVAAGRAGIVSYSP</sequence>
<organism evidence="2 3">
    <name type="scientific">Candidatus Promineifilum breve</name>
    <dbReference type="NCBI Taxonomy" id="1806508"/>
    <lineage>
        <taxon>Bacteria</taxon>
        <taxon>Bacillati</taxon>
        <taxon>Chloroflexota</taxon>
        <taxon>Ardenticatenia</taxon>
        <taxon>Candidatus Promineifilales</taxon>
        <taxon>Candidatus Promineifilaceae</taxon>
        <taxon>Candidatus Promineifilum</taxon>
    </lineage>
</organism>